<dbReference type="SMART" id="SM00487">
    <property type="entry name" value="DEXDc"/>
    <property type="match status" value="1"/>
</dbReference>
<proteinExistence type="predicted"/>
<dbReference type="InterPro" id="IPR014001">
    <property type="entry name" value="Helicase_ATP-bd"/>
</dbReference>
<dbReference type="FunFam" id="3.40.50.300:FF:000332">
    <property type="entry name" value="DNA repair and recombination protein RAD54-like"/>
    <property type="match status" value="1"/>
</dbReference>
<dbReference type="RefSeq" id="XP_013382594.1">
    <property type="nucleotide sequence ID" value="XM_013527140.2"/>
</dbReference>
<dbReference type="InterPro" id="IPR050496">
    <property type="entry name" value="SNF2_RAD54_helicase_repair"/>
</dbReference>
<dbReference type="GO" id="GO:0004386">
    <property type="term" value="F:helicase activity"/>
    <property type="evidence" value="ECO:0007669"/>
    <property type="project" value="UniProtKB-KW"/>
</dbReference>
<evidence type="ECO:0000256" key="2">
    <source>
        <dbReference type="ARBA" id="ARBA00022801"/>
    </source>
</evidence>
<dbReference type="PROSITE" id="PS51192">
    <property type="entry name" value="HELICASE_ATP_BIND_1"/>
    <property type="match status" value="1"/>
</dbReference>
<feature type="region of interest" description="Disordered" evidence="5">
    <location>
        <begin position="162"/>
        <end position="206"/>
    </location>
</feature>
<feature type="compositionally biased region" description="Polar residues" evidence="5">
    <location>
        <begin position="1"/>
        <end position="11"/>
    </location>
</feature>
<keyword evidence="2" id="KW-0378">Hydrolase</keyword>
<feature type="compositionally biased region" description="Polar residues" evidence="5">
    <location>
        <begin position="112"/>
        <end position="135"/>
    </location>
</feature>
<dbReference type="FunFam" id="3.40.50.10810:FF:000020">
    <property type="entry name" value="DNA repair and recombination protein RAD54B"/>
    <property type="match status" value="1"/>
</dbReference>
<dbReference type="InterPro" id="IPR049730">
    <property type="entry name" value="SNF2/RAD54-like_C"/>
</dbReference>
<dbReference type="GeneID" id="106153273"/>
<dbReference type="OMA" id="KCQTHEL"/>
<dbReference type="PROSITE" id="PS51194">
    <property type="entry name" value="HELICASE_CTER"/>
    <property type="match status" value="1"/>
</dbReference>
<protein>
    <submittedName>
        <fullName evidence="9">DNA repair and recombination protein RAD54B</fullName>
    </submittedName>
</protein>
<evidence type="ECO:0000313" key="8">
    <source>
        <dbReference type="Proteomes" id="UP000085678"/>
    </source>
</evidence>
<dbReference type="SMART" id="SM00490">
    <property type="entry name" value="HELICc"/>
    <property type="match status" value="1"/>
</dbReference>
<dbReference type="InterPro" id="IPR000330">
    <property type="entry name" value="SNF2_N"/>
</dbReference>
<feature type="region of interest" description="Disordered" evidence="5">
    <location>
        <begin position="1"/>
        <end position="54"/>
    </location>
</feature>
<keyword evidence="8" id="KW-1185">Reference proteome</keyword>
<dbReference type="OrthoDB" id="413460at2759"/>
<feature type="compositionally biased region" description="Polar residues" evidence="5">
    <location>
        <begin position="26"/>
        <end position="54"/>
    </location>
</feature>
<dbReference type="InterPro" id="IPR001650">
    <property type="entry name" value="Helicase_C-like"/>
</dbReference>
<feature type="domain" description="Helicase ATP-binding" evidence="6">
    <location>
        <begin position="409"/>
        <end position="575"/>
    </location>
</feature>
<dbReference type="GO" id="GO:0000724">
    <property type="term" value="P:double-strand break repair via homologous recombination"/>
    <property type="evidence" value="ECO:0007669"/>
    <property type="project" value="TreeGrafter"/>
</dbReference>
<evidence type="ECO:0000259" key="7">
    <source>
        <dbReference type="PROSITE" id="PS51194"/>
    </source>
</evidence>
<dbReference type="GO" id="GO:0005524">
    <property type="term" value="F:ATP binding"/>
    <property type="evidence" value="ECO:0007669"/>
    <property type="project" value="UniProtKB-KW"/>
</dbReference>
<dbReference type="CDD" id="cd18793">
    <property type="entry name" value="SF2_C_SNF"/>
    <property type="match status" value="1"/>
</dbReference>
<dbReference type="PANTHER" id="PTHR45629">
    <property type="entry name" value="SNF2/RAD54 FAMILY MEMBER"/>
    <property type="match status" value="1"/>
</dbReference>
<dbReference type="KEGG" id="lak:106153273"/>
<reference evidence="9" key="1">
    <citation type="submission" date="2025-08" db="UniProtKB">
        <authorList>
            <consortium name="RefSeq"/>
        </authorList>
    </citation>
    <scope>IDENTIFICATION</scope>
    <source>
        <tissue evidence="9">Gonads</tissue>
    </source>
</reference>
<dbReference type="GO" id="GO:0007131">
    <property type="term" value="P:reciprocal meiotic recombination"/>
    <property type="evidence" value="ECO:0007669"/>
    <property type="project" value="TreeGrafter"/>
</dbReference>
<keyword evidence="4" id="KW-0067">ATP-binding</keyword>
<keyword evidence="3" id="KW-0347">Helicase</keyword>
<evidence type="ECO:0000256" key="4">
    <source>
        <dbReference type="ARBA" id="ARBA00022840"/>
    </source>
</evidence>
<organism evidence="8 9">
    <name type="scientific">Lingula anatina</name>
    <name type="common">Brachiopod</name>
    <name type="synonym">Lingula unguis</name>
    <dbReference type="NCBI Taxonomy" id="7574"/>
    <lineage>
        <taxon>Eukaryota</taxon>
        <taxon>Metazoa</taxon>
        <taxon>Spiralia</taxon>
        <taxon>Lophotrochozoa</taxon>
        <taxon>Brachiopoda</taxon>
        <taxon>Linguliformea</taxon>
        <taxon>Lingulata</taxon>
        <taxon>Lingulida</taxon>
        <taxon>Linguloidea</taxon>
        <taxon>Lingulidae</taxon>
        <taxon>Lingula</taxon>
    </lineage>
</organism>
<sequence>MKRSAAPSQQGAAKKRFKPPFLATPGTENTSSNNNDQNFTKPQNPSLSGVSSKAINKGHGVGVVTLHNHANIREETSDNTDMRCTPLQSRALRLVQLSTWTGAKPGVDEASHTITPESGNVSDLKQDTSFPSTAQLLPGSINEKDVEDLRSLKNSVFKSVPRQDRQYSSCGPQESSSSSLSRRSDSTSSQSTGSSGRFLSPASNVRSKVEGAEPLKQYFTVMWAKLTKKKHKTWEGDGILVISGRSATLQDMEGKEICCAKGYKAEEVENLPEGATLKVGSKEVEITGSLTTDAYTSGRCFNAVQKRELSKQEKPKLTAPVAPKPFTCPLPGHVESKSKLSQSQTVVTPRFDPMAPGALVMLRPLSTHQWQFNKNGTPVVDVVVDPHVACHLRPHQREGVAFLYQCVMGMREHVGQGAILADEMGLGKTLQCIALIWTLLKQGPYGGKAVVKRVLVVTPGSLVKNWCHEFHKWLGKERLAVFAVTKEKKVKDFLTSFHPVLVVSYEMLVRHIEHIRQVKFDLIVCDEGHRLKNSSIKTTSLMSSLSVQRRVVLTGTPIQNDLQEFFSLVDFCNPGILGTSSAFHNIYEVPILASRQPGALPEELELGRTRSDELSQLTKQFILRRTQEVNDQYLPPKVEYVVFCRPSEVQLQLYRQILKSQAVRRCLQDVSNTASHLVGIGALKKLCNHPCLIYEAARETEESSERMDMSSSPFIGLLQHFPDSYSVQEPSSDEVGKLTVLLTLLSSIVQSQEKVVVVSNYTKTLDILETIVKGHGYKFLRLDGQTPTDKRQEIVNLFNSKYSQHTVFLLSSKAGGIGLNLIGASRIVLYDIDWNPATDLQAMARVWRDGQKRTVHIYRLITTGTIEEKIYQRQIIKQGLSGAVVDSKIDGSIGFSQDELRDIFTLHEDSACVTHDMLQCECSGRKVVSLVEPSSSCSSSNRQCQLGINKASVKKHFGMENLLDWEHKIVPEKGDPLCAASDWITMIFKNERASSQLNKEVLSKMHLEC</sequence>
<keyword evidence="1" id="KW-0547">Nucleotide-binding</keyword>
<dbReference type="Gene3D" id="1.20.120.850">
    <property type="entry name" value="SWI2/SNF2 ATPases, N-terminal domain"/>
    <property type="match status" value="1"/>
</dbReference>
<dbReference type="Gene3D" id="3.40.50.300">
    <property type="entry name" value="P-loop containing nucleotide triphosphate hydrolases"/>
    <property type="match status" value="1"/>
</dbReference>
<evidence type="ECO:0000256" key="5">
    <source>
        <dbReference type="SAM" id="MobiDB-lite"/>
    </source>
</evidence>
<dbReference type="Pfam" id="PF00271">
    <property type="entry name" value="Helicase_C"/>
    <property type="match status" value="1"/>
</dbReference>
<dbReference type="Proteomes" id="UP000085678">
    <property type="component" value="Unplaced"/>
</dbReference>
<evidence type="ECO:0000256" key="1">
    <source>
        <dbReference type="ARBA" id="ARBA00022741"/>
    </source>
</evidence>
<dbReference type="SUPFAM" id="SSF52540">
    <property type="entry name" value="P-loop containing nucleoside triphosphate hydrolases"/>
    <property type="match status" value="2"/>
</dbReference>
<dbReference type="GO" id="GO:0005634">
    <property type="term" value="C:nucleus"/>
    <property type="evidence" value="ECO:0007669"/>
    <property type="project" value="TreeGrafter"/>
</dbReference>
<evidence type="ECO:0000313" key="9">
    <source>
        <dbReference type="RefSeq" id="XP_013382594.1"/>
    </source>
</evidence>
<evidence type="ECO:0000259" key="6">
    <source>
        <dbReference type="PROSITE" id="PS51192"/>
    </source>
</evidence>
<dbReference type="Pfam" id="PF00176">
    <property type="entry name" value="SNF2-rel_dom"/>
    <property type="match status" value="1"/>
</dbReference>
<dbReference type="InterPro" id="IPR027417">
    <property type="entry name" value="P-loop_NTPase"/>
</dbReference>
<dbReference type="Gene3D" id="3.40.50.10810">
    <property type="entry name" value="Tandem AAA-ATPase domain"/>
    <property type="match status" value="1"/>
</dbReference>
<gene>
    <name evidence="9" type="primary">LOC106153273</name>
</gene>
<dbReference type="GO" id="GO:0016787">
    <property type="term" value="F:hydrolase activity"/>
    <property type="evidence" value="ECO:0007669"/>
    <property type="project" value="UniProtKB-KW"/>
</dbReference>
<dbReference type="InParanoid" id="A0A1S3HBS5"/>
<dbReference type="PANTHER" id="PTHR45629:SF7">
    <property type="entry name" value="DNA EXCISION REPAIR PROTEIN ERCC-6-RELATED"/>
    <property type="match status" value="1"/>
</dbReference>
<dbReference type="STRING" id="7574.A0A1S3HBS5"/>
<feature type="compositionally biased region" description="Low complexity" evidence="5">
    <location>
        <begin position="168"/>
        <end position="200"/>
    </location>
</feature>
<accession>A0A1S3HBS5</accession>
<feature type="region of interest" description="Disordered" evidence="5">
    <location>
        <begin position="103"/>
        <end position="142"/>
    </location>
</feature>
<dbReference type="InterPro" id="IPR038718">
    <property type="entry name" value="SNF2-like_sf"/>
</dbReference>
<evidence type="ECO:0000256" key="3">
    <source>
        <dbReference type="ARBA" id="ARBA00022806"/>
    </source>
</evidence>
<feature type="domain" description="Helicase C-terminal" evidence="7">
    <location>
        <begin position="741"/>
        <end position="901"/>
    </location>
</feature>
<dbReference type="AlphaFoldDB" id="A0A1S3HBS5"/>
<dbReference type="GO" id="GO:0015616">
    <property type="term" value="F:DNA translocase activity"/>
    <property type="evidence" value="ECO:0007669"/>
    <property type="project" value="TreeGrafter"/>
</dbReference>
<name>A0A1S3HBS5_LINAN</name>